<dbReference type="CDD" id="cd04301">
    <property type="entry name" value="NAT_SF"/>
    <property type="match status" value="1"/>
</dbReference>
<organism evidence="2 3">
    <name type="scientific">Barnesiella intestinihominis YIT 11860</name>
    <dbReference type="NCBI Taxonomy" id="742726"/>
    <lineage>
        <taxon>Bacteria</taxon>
        <taxon>Pseudomonadati</taxon>
        <taxon>Bacteroidota</taxon>
        <taxon>Bacteroidia</taxon>
        <taxon>Bacteroidales</taxon>
        <taxon>Barnesiellaceae</taxon>
        <taxon>Barnesiella</taxon>
    </lineage>
</organism>
<dbReference type="Proteomes" id="UP000006044">
    <property type="component" value="Unassembled WGS sequence"/>
</dbReference>
<dbReference type="Gene3D" id="3.40.630.30">
    <property type="match status" value="1"/>
</dbReference>
<dbReference type="AlphaFoldDB" id="K0X0G6"/>
<evidence type="ECO:0000313" key="3">
    <source>
        <dbReference type="Proteomes" id="UP000006044"/>
    </source>
</evidence>
<dbReference type="GO" id="GO:0034069">
    <property type="term" value="F:aminoglycoside N-acetyltransferase activity"/>
    <property type="evidence" value="ECO:0007669"/>
    <property type="project" value="TreeGrafter"/>
</dbReference>
<dbReference type="GO" id="GO:0030649">
    <property type="term" value="P:aminoglycoside antibiotic catabolic process"/>
    <property type="evidence" value="ECO:0007669"/>
    <property type="project" value="TreeGrafter"/>
</dbReference>
<dbReference type="EMBL" id="ADLE01000008">
    <property type="protein sequence ID" value="EJZ64913.1"/>
    <property type="molecule type" value="Genomic_DNA"/>
</dbReference>
<dbReference type="InterPro" id="IPR025559">
    <property type="entry name" value="Eis_dom"/>
</dbReference>
<proteinExistence type="predicted"/>
<dbReference type="GeneID" id="77848672"/>
<dbReference type="RefSeq" id="WP_008861861.1">
    <property type="nucleotide sequence ID" value="NZ_JH815204.1"/>
</dbReference>
<dbReference type="Pfam" id="PF13527">
    <property type="entry name" value="Acetyltransf_9"/>
    <property type="match status" value="1"/>
</dbReference>
<name>K0X0G6_9BACT</name>
<dbReference type="Gene3D" id="3.30.1050.10">
    <property type="entry name" value="SCP2 sterol-binding domain"/>
    <property type="match status" value="1"/>
</dbReference>
<dbReference type="SUPFAM" id="SSF55718">
    <property type="entry name" value="SCP-like"/>
    <property type="match status" value="1"/>
</dbReference>
<dbReference type="InterPro" id="IPR051554">
    <property type="entry name" value="Acetyltransferase_Eis"/>
</dbReference>
<dbReference type="HOGENOM" id="CLU_050659_2_1_10"/>
<accession>K0X0G6</accession>
<dbReference type="OrthoDB" id="9768284at2"/>
<reference evidence="2 3" key="1">
    <citation type="submission" date="2012-08" db="EMBL/GenBank/DDBJ databases">
        <title>The Genome Sequence of Barnesiella intestinihominis YIT 11860.</title>
        <authorList>
            <consortium name="The Broad Institute Genome Sequencing Platform"/>
            <person name="Earl A."/>
            <person name="Ward D."/>
            <person name="Feldgarden M."/>
            <person name="Gevers D."/>
            <person name="Morotomi M."/>
            <person name="Walker B."/>
            <person name="Young S.K."/>
            <person name="Zeng Q."/>
            <person name="Gargeya S."/>
            <person name="Fitzgerald M."/>
            <person name="Haas B."/>
            <person name="Abouelleil A."/>
            <person name="Alvarado L."/>
            <person name="Arachchi H.M."/>
            <person name="Berlin A.M."/>
            <person name="Chapman S.B."/>
            <person name="Goldberg J."/>
            <person name="Griggs A."/>
            <person name="Gujja S."/>
            <person name="Hansen M."/>
            <person name="Howarth C."/>
            <person name="Imamovic A."/>
            <person name="Larimer J."/>
            <person name="McCowen C."/>
            <person name="Montmayeur A."/>
            <person name="Murphy C."/>
            <person name="Neiman D."/>
            <person name="Pearson M."/>
            <person name="Priest M."/>
            <person name="Roberts A."/>
            <person name="Saif S."/>
            <person name="Shea T."/>
            <person name="Sisk P."/>
            <person name="Sykes S."/>
            <person name="Wortman J."/>
            <person name="Nusbaum C."/>
            <person name="Birren B."/>
        </authorList>
    </citation>
    <scope>NUCLEOTIDE SEQUENCE [LARGE SCALE GENOMIC DNA]</scope>
    <source>
        <strain evidence="2 3">YIT 11860</strain>
    </source>
</reference>
<dbReference type="PANTHER" id="PTHR37817:SF1">
    <property type="entry name" value="N-ACETYLTRANSFERASE EIS"/>
    <property type="match status" value="1"/>
</dbReference>
<dbReference type="InterPro" id="IPR036527">
    <property type="entry name" value="SCP2_sterol-bd_dom_sf"/>
</dbReference>
<sequence length="350" mass="39953">MDTLEKKTKVKELWQLCFHDDERFVNLLFDNLYRDENTICFEKGGKVTTALQMLPYCISFGETSLDVSYISGAATRPEYRNRGLMGRLLKESFEIMRSRNIPLSALIPAESWLYDYYASKGYASVFFRQELNFSSAHRFYGDGYHRVAMSMDELYRFFDEQMRRRSCCIQHGREDFNVICDNIYLDGGDVVALADSQNRLSALAFVVPGDDAVFVKELLAINTEAKEAMLHEVQSAFPGYSLRVFTEPTSENGSAVLMGMIRIVDVRRVLEAVAKNNRSLRRVFRVHDSLLPVNNGVFLVEEGECYEGVTNPCDFDIDIMELAEIVFGGSKLSSLLDFPSVRPYMSLMLD</sequence>
<dbReference type="Pfam" id="PF13530">
    <property type="entry name" value="SCP2_2"/>
    <property type="match status" value="1"/>
</dbReference>
<dbReference type="PANTHER" id="PTHR37817">
    <property type="entry name" value="N-ACETYLTRANSFERASE EIS"/>
    <property type="match status" value="1"/>
</dbReference>
<protein>
    <recommendedName>
        <fullName evidence="1">Enhanced intracellular survival protein domain-containing protein</fullName>
    </recommendedName>
</protein>
<evidence type="ECO:0000259" key="1">
    <source>
        <dbReference type="Pfam" id="PF13530"/>
    </source>
</evidence>
<dbReference type="SUPFAM" id="SSF55729">
    <property type="entry name" value="Acyl-CoA N-acyltransferases (Nat)"/>
    <property type="match status" value="1"/>
</dbReference>
<comment type="caution">
    <text evidence="2">The sequence shown here is derived from an EMBL/GenBank/DDBJ whole genome shotgun (WGS) entry which is preliminary data.</text>
</comment>
<gene>
    <name evidence="2" type="ORF">HMPREF9448_01399</name>
</gene>
<dbReference type="eggNOG" id="COG4552">
    <property type="taxonomic scope" value="Bacteria"/>
</dbReference>
<dbReference type="STRING" id="742726.HMPREF9448_01399"/>
<keyword evidence="3" id="KW-1185">Reference proteome</keyword>
<dbReference type="InterPro" id="IPR016181">
    <property type="entry name" value="Acyl_CoA_acyltransferase"/>
</dbReference>
<evidence type="ECO:0000313" key="2">
    <source>
        <dbReference type="EMBL" id="EJZ64913.1"/>
    </source>
</evidence>
<feature type="domain" description="Enhanced intracellular survival protein" evidence="1">
    <location>
        <begin position="268"/>
        <end position="337"/>
    </location>
</feature>